<accession>A0ABS6WHB6</accession>
<dbReference type="EMBL" id="JAHBBH010000043">
    <property type="protein sequence ID" value="MBW3093448.1"/>
    <property type="molecule type" value="Genomic_DNA"/>
</dbReference>
<evidence type="ECO:0000313" key="3">
    <source>
        <dbReference type="Proteomes" id="UP000700815"/>
    </source>
</evidence>
<evidence type="ECO:0000256" key="1">
    <source>
        <dbReference type="ARBA" id="ARBA00009589"/>
    </source>
</evidence>
<gene>
    <name evidence="2" type="ORF">KIH79_11060</name>
</gene>
<keyword evidence="3" id="KW-1185">Reference proteome</keyword>
<name>A0ABS6WHB6_9BIFI</name>
<comment type="caution">
    <text evidence="2">The sequence shown here is derived from an EMBL/GenBank/DDBJ whole genome shotgun (WGS) entry which is preliminary data.</text>
</comment>
<evidence type="ECO:0000313" key="2">
    <source>
        <dbReference type="EMBL" id="MBW3093448.1"/>
    </source>
</evidence>
<sequence>MIPEQYMNQRVGLKGYRVLNLDLDGVCADYKGALRDYLVRHGMMDESTVPSDDRYELDRASGWPFDTFDDYIAAHKAAENEHLYATMRPIDGVAHAMQRLAAEHVYIRIVTHRLFVAGQHRMVVADTAQWLDEQHIPYMSLCFTGLKDSMQATVSIDDSPANIATLREVGQHVVVFDQPYNRGFDGPRLRDWSDESVDRLLEWFDDWPESEHGQAEGARR</sequence>
<proteinExistence type="inferred from homology"/>
<protein>
    <recommendedName>
        <fullName evidence="4">5'-nucleotidase</fullName>
    </recommendedName>
</protein>
<organism evidence="2 3">
    <name type="scientific">Bifidobacterium miconis</name>
    <dbReference type="NCBI Taxonomy" id="2834435"/>
    <lineage>
        <taxon>Bacteria</taxon>
        <taxon>Bacillati</taxon>
        <taxon>Actinomycetota</taxon>
        <taxon>Actinomycetes</taxon>
        <taxon>Bifidobacteriales</taxon>
        <taxon>Bifidobacteriaceae</taxon>
        <taxon>Bifidobacterium</taxon>
    </lineage>
</organism>
<dbReference type="InterPro" id="IPR010708">
    <property type="entry name" value="5'(3')-deoxyribonucleotidase"/>
</dbReference>
<dbReference type="Pfam" id="PF06941">
    <property type="entry name" value="NT5C"/>
    <property type="match status" value="1"/>
</dbReference>
<evidence type="ECO:0008006" key="4">
    <source>
        <dbReference type="Google" id="ProtNLM"/>
    </source>
</evidence>
<dbReference type="RefSeq" id="WP_219059420.1">
    <property type="nucleotide sequence ID" value="NZ_JAHBBH010000043.1"/>
</dbReference>
<dbReference type="Proteomes" id="UP000700815">
    <property type="component" value="Unassembled WGS sequence"/>
</dbReference>
<comment type="similarity">
    <text evidence="1">Belongs to the 5'(3')-deoxyribonucleotidase family.</text>
</comment>
<reference evidence="2 3" key="1">
    <citation type="submission" date="2021-05" db="EMBL/GenBank/DDBJ databases">
        <title>Phylogenetic classification of ten novel species belonging to the genus Bifidobacterium comprising B. colchicus sp. nov., B. abeli sp. nov., B. bicoloris sp. nov., B. guerezis sp. nov., B. rosaliae sp. nov., B. santillanensis sp. nov., B. argentati sp. nov., B. amazzoni sp. nov., B. pluviali sp. nov., and B. pinnaculum sp. nov.</title>
        <authorList>
            <person name="Lugli G.A."/>
            <person name="Ruiz Garcia L."/>
            <person name="Margolles A."/>
            <person name="Ventura M."/>
        </authorList>
    </citation>
    <scope>NUCLEOTIDE SEQUENCE [LARGE SCALE GENOMIC DNA]</scope>
    <source>
        <strain evidence="2 3">82T10</strain>
    </source>
</reference>